<dbReference type="GO" id="GO:0008803">
    <property type="term" value="F:bis(5'-nucleosyl)-tetraphosphatase (symmetrical) activity"/>
    <property type="evidence" value="ECO:0007669"/>
    <property type="project" value="TreeGrafter"/>
</dbReference>
<dbReference type="InterPro" id="IPR029052">
    <property type="entry name" value="Metallo-depent_PP-like"/>
</dbReference>
<dbReference type="InterPro" id="IPR050126">
    <property type="entry name" value="Ap4A_hydrolase"/>
</dbReference>
<dbReference type="InterPro" id="IPR004843">
    <property type="entry name" value="Calcineurin-like_PHP"/>
</dbReference>
<name>V4Q1Y2_9CAUL</name>
<feature type="domain" description="Calcineurin-like phosphoesterase" evidence="1">
    <location>
        <begin position="11"/>
        <end position="201"/>
    </location>
</feature>
<evidence type="ECO:0000313" key="2">
    <source>
        <dbReference type="EMBL" id="ESQ94626.1"/>
    </source>
</evidence>
<evidence type="ECO:0000259" key="1">
    <source>
        <dbReference type="Pfam" id="PF00149"/>
    </source>
</evidence>
<dbReference type="RefSeq" id="WP_023447239.1">
    <property type="nucleotide sequence ID" value="NZ_AQWM01000004.1"/>
</dbReference>
<organism evidence="2 3">
    <name type="scientific">Asticcacaulis benevestitus DSM 16100 = ATCC BAA-896</name>
    <dbReference type="NCBI Taxonomy" id="1121022"/>
    <lineage>
        <taxon>Bacteria</taxon>
        <taxon>Pseudomonadati</taxon>
        <taxon>Pseudomonadota</taxon>
        <taxon>Alphaproteobacteria</taxon>
        <taxon>Caulobacterales</taxon>
        <taxon>Caulobacteraceae</taxon>
        <taxon>Asticcacaulis</taxon>
    </lineage>
</organism>
<dbReference type="GO" id="GO:0110154">
    <property type="term" value="P:RNA decapping"/>
    <property type="evidence" value="ECO:0007669"/>
    <property type="project" value="TreeGrafter"/>
</dbReference>
<dbReference type="PATRIC" id="fig|1121022.4.peg.120"/>
<sequence>MTSRIAQLTYAIGDIHGYDDLFERMIDRIRIDAELLKERPRILLLGDYIDRGPLSRQVLDRVQRLQKAPWCDVVALMGNHEEALLRFLDEPEFGTTWRDWGGAATLDSYGVPMPYMAHSEAIWQAVSQDFAAKMDPDHLALLRAMPSSFQAEDYLFVHAGVDPDRPLADQNGATFMYIRGRFLRADQACEYVVVHGHSPHKVPVNTRWRIGIDTGVYYSGILTAVRLYGETRELMQVRREMDTDRPPPVFF</sequence>
<dbReference type="PANTHER" id="PTHR42850:SF4">
    <property type="entry name" value="ZINC-DEPENDENT ENDOPOLYPHOSPHATASE"/>
    <property type="match status" value="1"/>
</dbReference>
<gene>
    <name evidence="2" type="ORF">ABENE_00605</name>
</gene>
<dbReference type="PANTHER" id="PTHR42850">
    <property type="entry name" value="METALLOPHOSPHOESTERASE"/>
    <property type="match status" value="1"/>
</dbReference>
<dbReference type="Pfam" id="PF00149">
    <property type="entry name" value="Metallophos"/>
    <property type="match status" value="1"/>
</dbReference>
<dbReference type="SUPFAM" id="SSF56300">
    <property type="entry name" value="Metallo-dependent phosphatases"/>
    <property type="match status" value="1"/>
</dbReference>
<dbReference type="AlphaFoldDB" id="V4Q1Y2"/>
<dbReference type="OrthoDB" id="9807890at2"/>
<evidence type="ECO:0000313" key="3">
    <source>
        <dbReference type="Proteomes" id="UP000017837"/>
    </source>
</evidence>
<dbReference type="Proteomes" id="UP000017837">
    <property type="component" value="Unassembled WGS sequence"/>
</dbReference>
<proteinExistence type="predicted"/>
<reference evidence="2 3" key="1">
    <citation type="journal article" date="2014" name="Nature">
        <title>Sequential evolution of bacterial morphology by co-option of a developmental regulator.</title>
        <authorList>
            <person name="Jiang C."/>
            <person name="Brown P.J."/>
            <person name="Ducret A."/>
            <person name="Brun Y.V."/>
        </authorList>
    </citation>
    <scope>NUCLEOTIDE SEQUENCE [LARGE SCALE GENOMIC DNA]</scope>
    <source>
        <strain evidence="2 3">DSM 16100</strain>
    </source>
</reference>
<dbReference type="EMBL" id="AWGB01000001">
    <property type="protein sequence ID" value="ESQ94626.1"/>
    <property type="molecule type" value="Genomic_DNA"/>
</dbReference>
<accession>V4Q1Y2</accession>
<comment type="caution">
    <text evidence="2">The sequence shown here is derived from an EMBL/GenBank/DDBJ whole genome shotgun (WGS) entry which is preliminary data.</text>
</comment>
<dbReference type="eggNOG" id="COG0639">
    <property type="taxonomic scope" value="Bacteria"/>
</dbReference>
<dbReference type="GO" id="GO:0016791">
    <property type="term" value="F:phosphatase activity"/>
    <property type="evidence" value="ECO:0007669"/>
    <property type="project" value="TreeGrafter"/>
</dbReference>
<dbReference type="STRING" id="1121022.GCA_000376105_01487"/>
<dbReference type="GO" id="GO:0005737">
    <property type="term" value="C:cytoplasm"/>
    <property type="evidence" value="ECO:0007669"/>
    <property type="project" value="TreeGrafter"/>
</dbReference>
<keyword evidence="3" id="KW-1185">Reference proteome</keyword>
<dbReference type="Gene3D" id="3.60.21.10">
    <property type="match status" value="1"/>
</dbReference>
<protein>
    <recommendedName>
        <fullName evidence="1">Calcineurin-like phosphoesterase domain-containing protein</fullName>
    </recommendedName>
</protein>